<organism evidence="4">
    <name type="scientific">Graphocephala atropunctata</name>
    <dbReference type="NCBI Taxonomy" id="36148"/>
    <lineage>
        <taxon>Eukaryota</taxon>
        <taxon>Metazoa</taxon>
        <taxon>Ecdysozoa</taxon>
        <taxon>Arthropoda</taxon>
        <taxon>Hexapoda</taxon>
        <taxon>Insecta</taxon>
        <taxon>Pterygota</taxon>
        <taxon>Neoptera</taxon>
        <taxon>Paraneoptera</taxon>
        <taxon>Hemiptera</taxon>
        <taxon>Auchenorrhyncha</taxon>
        <taxon>Membracoidea</taxon>
        <taxon>Cicadellidae</taxon>
        <taxon>Cicadellinae</taxon>
        <taxon>Cicadellini</taxon>
        <taxon>Graphocephala</taxon>
    </lineage>
</organism>
<dbReference type="SUPFAM" id="SSF50969">
    <property type="entry name" value="YVTN repeat-like/Quinoprotein amine dehydrogenase"/>
    <property type="match status" value="1"/>
</dbReference>
<name>A0A1B6L9A9_9HEMI</name>
<dbReference type="Pfam" id="PF03022">
    <property type="entry name" value="MRJP"/>
    <property type="match status" value="1"/>
</dbReference>
<protein>
    <recommendedName>
        <fullName evidence="5">Bee-milk protein</fullName>
    </recommendedName>
</protein>
<evidence type="ECO:0008006" key="5">
    <source>
        <dbReference type="Google" id="ProtNLM"/>
    </source>
</evidence>
<reference evidence="4" key="1">
    <citation type="submission" date="2015-11" db="EMBL/GenBank/DDBJ databases">
        <title>De novo transcriptome assembly of four potential Pierce s Disease insect vectors from Arizona vineyards.</title>
        <authorList>
            <person name="Tassone E.E."/>
        </authorList>
    </citation>
    <scope>NUCLEOTIDE SEQUENCE</scope>
</reference>
<accession>A0A1B6L9A9</accession>
<evidence type="ECO:0000256" key="2">
    <source>
        <dbReference type="ARBA" id="ARBA00009127"/>
    </source>
</evidence>
<keyword evidence="3" id="KW-0964">Secreted</keyword>
<evidence type="ECO:0000256" key="1">
    <source>
        <dbReference type="ARBA" id="ARBA00004613"/>
    </source>
</evidence>
<evidence type="ECO:0000313" key="4">
    <source>
        <dbReference type="EMBL" id="JAT20292.1"/>
    </source>
</evidence>
<dbReference type="InterPro" id="IPR017996">
    <property type="entry name" value="MRJP/yellow-related"/>
</dbReference>
<feature type="non-terminal residue" evidence="4">
    <location>
        <position position="1"/>
    </location>
</feature>
<comment type="subcellular location">
    <subcellularLocation>
        <location evidence="1">Secreted</location>
    </subcellularLocation>
</comment>
<dbReference type="InterPro" id="IPR011044">
    <property type="entry name" value="Quino_amine_DH_bsu"/>
</dbReference>
<dbReference type="EMBL" id="GEBQ01019685">
    <property type="protein sequence ID" value="JAT20292.1"/>
    <property type="molecule type" value="Transcribed_RNA"/>
</dbReference>
<evidence type="ECO:0000256" key="3">
    <source>
        <dbReference type="ARBA" id="ARBA00022525"/>
    </source>
</evidence>
<dbReference type="Gene3D" id="2.120.10.30">
    <property type="entry name" value="TolB, C-terminal domain"/>
    <property type="match status" value="1"/>
</dbReference>
<comment type="similarity">
    <text evidence="2">Belongs to the major royal jelly protein family.</text>
</comment>
<gene>
    <name evidence="4" type="ORF">g.4469</name>
</gene>
<sequence length="324" mass="35775">VLILSSASAWDLSPLHLESPVVSHVTLFGSRAILSLIRQHAHQEYSLVEATWPERPKPFPSYVRPFPNKEIQTVGNCSHVQMAVSSDYDGLSHLLVLDTGWLDVCPPKVLLYHLFTNRQVDHYELSGVARGRLTALVADTVTLPLGSRAYVAEPRPGVLAVLNLPSGRWREVSLRPPPLTPPLSPSVSLLALAGTHLYLASHHSDTLFRLNLTDLRISTPSSAGDNSLEVKFEGSLLGAPRGLVVDPWGSLYYCLARDYACVSWNTHRPLRAESHHVLLQSAQLLPEVHQLFLDLQKQLWALTESNNGSHCVHISKPTIGYPLS</sequence>
<dbReference type="GO" id="GO:0005576">
    <property type="term" value="C:extracellular region"/>
    <property type="evidence" value="ECO:0007669"/>
    <property type="project" value="UniProtKB-SubCell"/>
</dbReference>
<proteinExistence type="inferred from homology"/>
<dbReference type="InterPro" id="IPR011042">
    <property type="entry name" value="6-blade_b-propeller_TolB-like"/>
</dbReference>
<dbReference type="AlphaFoldDB" id="A0A1B6L9A9"/>